<evidence type="ECO:0000256" key="10">
    <source>
        <dbReference type="ARBA" id="ARBA00022670"/>
    </source>
</evidence>
<evidence type="ECO:0000313" key="32">
    <source>
        <dbReference type="EMBL" id="ATQ43190.1"/>
    </source>
</evidence>
<evidence type="ECO:0000256" key="23">
    <source>
        <dbReference type="ARBA" id="ARBA00034000"/>
    </source>
</evidence>
<keyword evidence="17" id="KW-0573">Peptidoglycan synthesis</keyword>
<dbReference type="InterPro" id="IPR031376">
    <property type="entry name" value="PCB_OB"/>
</dbReference>
<keyword evidence="21" id="KW-0511">Multifunctional enzyme</keyword>
<dbReference type="FunFam" id="1.10.3810.10:FF:000003">
    <property type="entry name" value="Penicillin-binding protein 1a"/>
    <property type="match status" value="1"/>
</dbReference>
<dbReference type="InterPro" id="IPR050396">
    <property type="entry name" value="Glycosyltr_51/Transpeptidase"/>
</dbReference>
<keyword evidence="10" id="KW-0645">Protease</keyword>
<dbReference type="Pfam" id="PF00912">
    <property type="entry name" value="Transgly"/>
    <property type="match status" value="1"/>
</dbReference>
<evidence type="ECO:0000256" key="4">
    <source>
        <dbReference type="ARBA" id="ARBA00007739"/>
    </source>
</evidence>
<dbReference type="GO" id="GO:0046677">
    <property type="term" value="P:response to antibiotic"/>
    <property type="evidence" value="ECO:0007669"/>
    <property type="project" value="UniProtKB-KW"/>
</dbReference>
<dbReference type="AlphaFoldDB" id="A0A2D2AYV5"/>
<evidence type="ECO:0000256" key="5">
    <source>
        <dbReference type="ARBA" id="ARBA00012448"/>
    </source>
</evidence>
<keyword evidence="11" id="KW-0328">Glycosyltransferase</keyword>
<dbReference type="KEGG" id="cmb:CSW64_12580"/>
<keyword evidence="15" id="KW-0133">Cell shape</keyword>
<dbReference type="EMBL" id="CP024201">
    <property type="protein sequence ID" value="ATQ43190.1"/>
    <property type="molecule type" value="Genomic_DNA"/>
</dbReference>
<keyword evidence="9" id="KW-0121">Carboxypeptidase</keyword>
<evidence type="ECO:0000256" key="16">
    <source>
        <dbReference type="ARBA" id="ARBA00022968"/>
    </source>
</evidence>
<evidence type="ECO:0000259" key="30">
    <source>
        <dbReference type="Pfam" id="PF00912"/>
    </source>
</evidence>
<organism evidence="32 33">
    <name type="scientific">Caulobacter mirabilis</name>
    <dbReference type="NCBI Taxonomy" id="69666"/>
    <lineage>
        <taxon>Bacteria</taxon>
        <taxon>Pseudomonadati</taxon>
        <taxon>Pseudomonadota</taxon>
        <taxon>Alphaproteobacteria</taxon>
        <taxon>Caulobacterales</taxon>
        <taxon>Caulobacteraceae</taxon>
        <taxon>Caulobacter</taxon>
    </lineage>
</organism>
<dbReference type="GO" id="GO:0009252">
    <property type="term" value="P:peptidoglycan biosynthetic process"/>
    <property type="evidence" value="ECO:0007669"/>
    <property type="project" value="UniProtKB-UniPathway"/>
</dbReference>
<evidence type="ECO:0000256" key="8">
    <source>
        <dbReference type="ARBA" id="ARBA00022519"/>
    </source>
</evidence>
<evidence type="ECO:0000256" key="19">
    <source>
        <dbReference type="ARBA" id="ARBA00023136"/>
    </source>
</evidence>
<sequence length="809" mass="88691">MLEKALRRLWPFEEPPERWVVVVGVTVLSVIAAGGFALAIYAAWLFHDMPDAGDLADYRPPTATRVYAWDGTLIGEFSDERRIFVPYDQIPPQLVQAYLAAEDRNFFEHSGVDVQGLSRAMAKNVLNAVRGRRLEGGSTITQQVAKNVLLTSDATVGRKLKEAILARRLEQTLTKDRILELYLNEIWLGYRSYGVGAAAYNYFGKPVSQLTLAESAYLAALPKGPDNYHPIRRKQKALERRNWVLNEMAELGWVSRADAEAAMKEDLKVQPAPTRAKYKDADYFVEEVRRRGLATLDDRLLKGGYYMRTTLDPRLQTAARVALMDGLETYDRRHGWRGAKFSTDMAGGWEAVAIKQMPHPSERRDWRVAAVTSVEGGVRVQPAKDYEPGSLVAEDVAWARAGKGLKAGDLIFVEPAKSGSGYRLRQVPAVNGALVAMEPYSGRVLAMVGGYSFSLSNFNRATQAMRQPGSAIKPFVYAAALENGYTPASYVTDAQITLRGNNGEDWTPENYNRRYYGSMPLRRGLELSRNAMTVRLAQGVGMKKIADLAVKLGIMKSMSPVLAMALGAGETTPFRLTTAYTAFVNGGRTVEPHLIELVQDREGQVIYRADKRACPRCTAGFDGGESPRIAPAGEQVMDPVTAYQISSMLEGVVQRGTATQARVLGRPVAGKTGTTNEYRSAWFVGFTPQIVTGVFIGFDDNRSLGEGETGGVSALPVFINFMQEAIKGVPAEEFKPPKTAKFGIVNGQREAFRPGSEPKAPVGPAARPADGPISYQEAWPGGRLNSDQPPPPSAPQPKPKVPDDLSGLY</sequence>
<evidence type="ECO:0000259" key="29">
    <source>
        <dbReference type="Pfam" id="PF00905"/>
    </source>
</evidence>
<evidence type="ECO:0000256" key="12">
    <source>
        <dbReference type="ARBA" id="ARBA00022679"/>
    </source>
</evidence>
<evidence type="ECO:0000256" key="11">
    <source>
        <dbReference type="ARBA" id="ARBA00022676"/>
    </source>
</evidence>
<comment type="pathway">
    <text evidence="2">Cell wall biogenesis; peptidoglycan biosynthesis.</text>
</comment>
<dbReference type="InterPro" id="IPR023346">
    <property type="entry name" value="Lysozyme-like_dom_sf"/>
</dbReference>
<dbReference type="PANTHER" id="PTHR32282:SF27">
    <property type="entry name" value="PENICILLIN-BINDING PROTEIN 1A"/>
    <property type="match status" value="1"/>
</dbReference>
<feature type="domain" description="Glycosyl transferase family 51" evidence="30">
    <location>
        <begin position="71"/>
        <end position="248"/>
    </location>
</feature>
<keyword evidence="13 28" id="KW-0812">Transmembrane</keyword>
<gene>
    <name evidence="32" type="ORF">CSW64_12580</name>
</gene>
<evidence type="ECO:0000256" key="24">
    <source>
        <dbReference type="ARBA" id="ARBA00044770"/>
    </source>
</evidence>
<keyword evidence="20" id="KW-0046">Antibiotic resistance</keyword>
<dbReference type="PANTHER" id="PTHR32282">
    <property type="entry name" value="BINDING PROTEIN TRANSPEPTIDASE, PUTATIVE-RELATED"/>
    <property type="match status" value="1"/>
</dbReference>
<evidence type="ECO:0000256" key="26">
    <source>
        <dbReference type="ARBA" id="ARBA00060592"/>
    </source>
</evidence>
<dbReference type="GO" id="GO:0005886">
    <property type="term" value="C:plasma membrane"/>
    <property type="evidence" value="ECO:0007669"/>
    <property type="project" value="UniProtKB-SubCell"/>
</dbReference>
<keyword evidence="8" id="KW-0997">Cell inner membrane</keyword>
<name>A0A2D2AYV5_9CAUL</name>
<dbReference type="RefSeq" id="WP_099622442.1">
    <property type="nucleotide sequence ID" value="NZ_CP024201.1"/>
</dbReference>
<comment type="catalytic activity">
    <reaction evidence="23">
        <text>Preferential cleavage: (Ac)2-L-Lys-D-Ala-|-D-Ala. Also transpeptidation of peptidyl-alanyl moieties that are N-acyl substituents of D-alanine.</text>
        <dbReference type="EC" id="3.4.16.4"/>
    </reaction>
</comment>
<keyword evidence="19 28" id="KW-0472">Membrane</keyword>
<dbReference type="GO" id="GO:0008360">
    <property type="term" value="P:regulation of cell shape"/>
    <property type="evidence" value="ECO:0007669"/>
    <property type="project" value="UniProtKB-KW"/>
</dbReference>
<dbReference type="GO" id="GO:0071555">
    <property type="term" value="P:cell wall organization"/>
    <property type="evidence" value="ECO:0007669"/>
    <property type="project" value="UniProtKB-KW"/>
</dbReference>
<proteinExistence type="inferred from homology"/>
<keyword evidence="14" id="KW-0378">Hydrolase</keyword>
<evidence type="ECO:0000256" key="18">
    <source>
        <dbReference type="ARBA" id="ARBA00022989"/>
    </source>
</evidence>
<evidence type="ECO:0000256" key="25">
    <source>
        <dbReference type="ARBA" id="ARBA00049902"/>
    </source>
</evidence>
<dbReference type="GO" id="GO:0008658">
    <property type="term" value="F:penicillin binding"/>
    <property type="evidence" value="ECO:0007669"/>
    <property type="project" value="InterPro"/>
</dbReference>
<dbReference type="UniPathway" id="UPA00219"/>
<accession>A0A2D2AYV5</accession>
<dbReference type="GO" id="GO:0006508">
    <property type="term" value="P:proteolysis"/>
    <property type="evidence" value="ECO:0007669"/>
    <property type="project" value="UniProtKB-KW"/>
</dbReference>
<feature type="compositionally biased region" description="Pro residues" evidence="27">
    <location>
        <begin position="788"/>
        <end position="799"/>
    </location>
</feature>
<dbReference type="OrthoDB" id="9766909at2"/>
<dbReference type="EC" id="2.4.99.28" evidence="24"/>
<feature type="region of interest" description="Disordered" evidence="27">
    <location>
        <begin position="747"/>
        <end position="809"/>
    </location>
</feature>
<evidence type="ECO:0000256" key="2">
    <source>
        <dbReference type="ARBA" id="ARBA00004752"/>
    </source>
</evidence>
<keyword evidence="12" id="KW-0808">Transferase</keyword>
<keyword evidence="18 28" id="KW-1133">Transmembrane helix</keyword>
<dbReference type="InterPro" id="IPR001460">
    <property type="entry name" value="PCN-bd_Tpept"/>
</dbReference>
<evidence type="ECO:0000256" key="28">
    <source>
        <dbReference type="SAM" id="Phobius"/>
    </source>
</evidence>
<comment type="subcellular location">
    <subcellularLocation>
        <location evidence="1">Cell inner membrane</location>
        <topology evidence="1">Single-pass type II membrane protein</topology>
    </subcellularLocation>
</comment>
<dbReference type="Gene3D" id="3.40.710.10">
    <property type="entry name" value="DD-peptidase/beta-lactamase superfamily"/>
    <property type="match status" value="2"/>
</dbReference>
<feature type="transmembrane region" description="Helical" evidence="28">
    <location>
        <begin position="20"/>
        <end position="46"/>
    </location>
</feature>
<dbReference type="GO" id="GO:0009002">
    <property type="term" value="F:serine-type D-Ala-D-Ala carboxypeptidase activity"/>
    <property type="evidence" value="ECO:0007669"/>
    <property type="project" value="UniProtKB-EC"/>
</dbReference>
<dbReference type="InterPro" id="IPR001264">
    <property type="entry name" value="Glyco_trans_51"/>
</dbReference>
<evidence type="ECO:0000256" key="27">
    <source>
        <dbReference type="SAM" id="MobiDB-lite"/>
    </source>
</evidence>
<dbReference type="InterPro" id="IPR036950">
    <property type="entry name" value="PBP_transglycosylase"/>
</dbReference>
<evidence type="ECO:0000259" key="31">
    <source>
        <dbReference type="Pfam" id="PF17092"/>
    </source>
</evidence>
<dbReference type="SUPFAM" id="SSF53955">
    <property type="entry name" value="Lysozyme-like"/>
    <property type="match status" value="1"/>
</dbReference>
<evidence type="ECO:0000256" key="6">
    <source>
        <dbReference type="ARBA" id="ARBA00018638"/>
    </source>
</evidence>
<dbReference type="GO" id="GO:0008955">
    <property type="term" value="F:peptidoglycan glycosyltransferase activity"/>
    <property type="evidence" value="ECO:0007669"/>
    <property type="project" value="UniProtKB-EC"/>
</dbReference>
<evidence type="ECO:0000256" key="22">
    <source>
        <dbReference type="ARBA" id="ARBA00023316"/>
    </source>
</evidence>
<comment type="catalytic activity">
    <reaction evidence="25">
        <text>[GlcNAc-(1-&gt;4)-Mur2Ac(oyl-L-Ala-gamma-D-Glu-L-Lys-D-Ala-D-Ala)](n)-di-trans,octa-cis-undecaprenyl diphosphate + beta-D-GlcNAc-(1-&gt;4)-Mur2Ac(oyl-L-Ala-gamma-D-Glu-L-Lys-D-Ala-D-Ala)-di-trans,octa-cis-undecaprenyl diphosphate = [GlcNAc-(1-&gt;4)-Mur2Ac(oyl-L-Ala-gamma-D-Glu-L-Lys-D-Ala-D-Ala)](n+1)-di-trans,octa-cis-undecaprenyl diphosphate + di-trans,octa-cis-undecaprenyl diphosphate + H(+)</text>
        <dbReference type="Rhea" id="RHEA:23708"/>
        <dbReference type="Rhea" id="RHEA-COMP:9602"/>
        <dbReference type="Rhea" id="RHEA-COMP:9603"/>
        <dbReference type="ChEBI" id="CHEBI:15378"/>
        <dbReference type="ChEBI" id="CHEBI:58405"/>
        <dbReference type="ChEBI" id="CHEBI:60033"/>
        <dbReference type="ChEBI" id="CHEBI:78435"/>
        <dbReference type="EC" id="2.4.99.28"/>
    </reaction>
</comment>
<dbReference type="InterPro" id="IPR012338">
    <property type="entry name" value="Beta-lactam/transpept-like"/>
</dbReference>
<dbReference type="Gene3D" id="1.10.3810.10">
    <property type="entry name" value="Biosynthetic peptidoglycan transglycosylase-like"/>
    <property type="match status" value="1"/>
</dbReference>
<evidence type="ECO:0000256" key="20">
    <source>
        <dbReference type="ARBA" id="ARBA00023251"/>
    </source>
</evidence>
<comment type="similarity">
    <text evidence="4">In the N-terminal section; belongs to the glycosyltransferase 51 family.</text>
</comment>
<dbReference type="Pfam" id="PF17092">
    <property type="entry name" value="PCB_OB"/>
    <property type="match status" value="1"/>
</dbReference>
<evidence type="ECO:0000256" key="9">
    <source>
        <dbReference type="ARBA" id="ARBA00022645"/>
    </source>
</evidence>
<evidence type="ECO:0000256" key="13">
    <source>
        <dbReference type="ARBA" id="ARBA00022692"/>
    </source>
</evidence>
<dbReference type="NCBIfam" id="TIGR02074">
    <property type="entry name" value="PBP_1a_fam"/>
    <property type="match status" value="1"/>
</dbReference>
<evidence type="ECO:0000256" key="21">
    <source>
        <dbReference type="ARBA" id="ARBA00023268"/>
    </source>
</evidence>
<evidence type="ECO:0000313" key="33">
    <source>
        <dbReference type="Proteomes" id="UP000228945"/>
    </source>
</evidence>
<evidence type="ECO:0000256" key="14">
    <source>
        <dbReference type="ARBA" id="ARBA00022801"/>
    </source>
</evidence>
<keyword evidence="16" id="KW-0735">Signal-anchor</keyword>
<evidence type="ECO:0000256" key="17">
    <source>
        <dbReference type="ARBA" id="ARBA00022984"/>
    </source>
</evidence>
<comment type="similarity">
    <text evidence="3">In the C-terminal section; belongs to the transpeptidase family.</text>
</comment>
<keyword evidence="33" id="KW-1185">Reference proteome</keyword>
<keyword evidence="22" id="KW-0961">Cell wall biogenesis/degradation</keyword>
<dbReference type="SUPFAM" id="SSF56601">
    <property type="entry name" value="beta-lactamase/transpeptidase-like"/>
    <property type="match status" value="1"/>
</dbReference>
<dbReference type="GO" id="GO:0030288">
    <property type="term" value="C:outer membrane-bounded periplasmic space"/>
    <property type="evidence" value="ECO:0007669"/>
    <property type="project" value="TreeGrafter"/>
</dbReference>
<feature type="domain" description="Penicillin-binding protein transpeptidase" evidence="29">
    <location>
        <begin position="432"/>
        <end position="689"/>
    </location>
</feature>
<dbReference type="Pfam" id="PF00905">
    <property type="entry name" value="Transpeptidase"/>
    <property type="match status" value="1"/>
</dbReference>
<evidence type="ECO:0000256" key="7">
    <source>
        <dbReference type="ARBA" id="ARBA00022475"/>
    </source>
</evidence>
<evidence type="ECO:0000256" key="3">
    <source>
        <dbReference type="ARBA" id="ARBA00007090"/>
    </source>
</evidence>
<dbReference type="Proteomes" id="UP000228945">
    <property type="component" value="Chromosome"/>
</dbReference>
<evidence type="ECO:0000256" key="1">
    <source>
        <dbReference type="ARBA" id="ARBA00004249"/>
    </source>
</evidence>
<dbReference type="EC" id="3.4.16.4" evidence="5"/>
<protein>
    <recommendedName>
        <fullName evidence="6">Penicillin-binding protein 1A</fullName>
        <ecNumber evidence="24">2.4.99.28</ecNumber>
        <ecNumber evidence="5">3.4.16.4</ecNumber>
    </recommendedName>
</protein>
<feature type="domain" description="Penicillin-binding protein OB-like" evidence="31">
    <location>
        <begin position="336"/>
        <end position="430"/>
    </location>
</feature>
<evidence type="ECO:0000256" key="15">
    <source>
        <dbReference type="ARBA" id="ARBA00022960"/>
    </source>
</evidence>
<reference evidence="32 33" key="1">
    <citation type="submission" date="2017-10" db="EMBL/GenBank/DDBJ databases">
        <title>Genome sequence of Caulobacter mirabilis FWC38.</title>
        <authorList>
            <person name="Fiebig A."/>
            <person name="Crosson S."/>
        </authorList>
    </citation>
    <scope>NUCLEOTIDE SEQUENCE [LARGE SCALE GENOMIC DNA]</scope>
    <source>
        <strain evidence="32 33">FWC 38</strain>
    </source>
</reference>
<keyword evidence="7" id="KW-1003">Cell membrane</keyword>
<comment type="pathway">
    <text evidence="26">Glycan biosynthesis.</text>
</comment>